<organism evidence="2 3">
    <name type="scientific">Lysobacter brunescens</name>
    <dbReference type="NCBI Taxonomy" id="262323"/>
    <lineage>
        <taxon>Bacteria</taxon>
        <taxon>Pseudomonadati</taxon>
        <taxon>Pseudomonadota</taxon>
        <taxon>Gammaproteobacteria</taxon>
        <taxon>Lysobacterales</taxon>
        <taxon>Lysobacteraceae</taxon>
        <taxon>Lysobacter</taxon>
    </lineage>
</organism>
<keyword evidence="1" id="KW-0732">Signal</keyword>
<feature type="chain" id="PRO_5045418485" evidence="1">
    <location>
        <begin position="27"/>
        <end position="221"/>
    </location>
</feature>
<feature type="signal peptide" evidence="1">
    <location>
        <begin position="1"/>
        <end position="26"/>
    </location>
</feature>
<evidence type="ECO:0000256" key="1">
    <source>
        <dbReference type="SAM" id="SignalP"/>
    </source>
</evidence>
<dbReference type="EMBL" id="JBHTIF010000001">
    <property type="protein sequence ID" value="MFD0725786.1"/>
    <property type="molecule type" value="Genomic_DNA"/>
</dbReference>
<accession>A0ABW2YBI3</accession>
<protein>
    <submittedName>
        <fullName evidence="2">DUF3011 domain-containing protein</fullName>
    </submittedName>
</protein>
<dbReference type="Proteomes" id="UP001597110">
    <property type="component" value="Unassembled WGS sequence"/>
</dbReference>
<gene>
    <name evidence="2" type="ORF">ACFQ0E_09260</name>
</gene>
<sequence>MTTLFRTLTLCAMAGLAWSAAPEAHAQFGSKDSVRCESKDNRRETCDTKWPGQTELTRQLSDTRCVKGSTWGASPGKVWVSGGCRAEFGPQYSGKVIKCESSDGKYKTCGSNLYGNPDLIRQLSGTPCQQGVSWGLRNGSIWVDKGCRGEFRIGESSGRYSVTCASENGRRASCAWDARKGQPSLLETLSKSPCVQGRSWGYDKKAGLWVDEGCRGRFGVR</sequence>
<dbReference type="Pfam" id="PF11218">
    <property type="entry name" value="DUF3011"/>
    <property type="match status" value="1"/>
</dbReference>
<comment type="caution">
    <text evidence="2">The sequence shown here is derived from an EMBL/GenBank/DDBJ whole genome shotgun (WGS) entry which is preliminary data.</text>
</comment>
<keyword evidence="3" id="KW-1185">Reference proteome</keyword>
<evidence type="ECO:0000313" key="3">
    <source>
        <dbReference type="Proteomes" id="UP001597110"/>
    </source>
</evidence>
<evidence type="ECO:0000313" key="2">
    <source>
        <dbReference type="EMBL" id="MFD0725786.1"/>
    </source>
</evidence>
<dbReference type="RefSeq" id="WP_386823369.1">
    <property type="nucleotide sequence ID" value="NZ_JBHTIF010000001.1"/>
</dbReference>
<reference evidence="3" key="1">
    <citation type="journal article" date="2019" name="Int. J. Syst. Evol. Microbiol.">
        <title>The Global Catalogue of Microorganisms (GCM) 10K type strain sequencing project: providing services to taxonomists for standard genome sequencing and annotation.</title>
        <authorList>
            <consortium name="The Broad Institute Genomics Platform"/>
            <consortium name="The Broad Institute Genome Sequencing Center for Infectious Disease"/>
            <person name="Wu L."/>
            <person name="Ma J."/>
        </authorList>
    </citation>
    <scope>NUCLEOTIDE SEQUENCE [LARGE SCALE GENOMIC DNA]</scope>
    <source>
        <strain evidence="3">CCUG 55585</strain>
    </source>
</reference>
<proteinExistence type="predicted"/>
<name>A0ABW2YBI3_9GAMM</name>
<dbReference type="InterPro" id="IPR021381">
    <property type="entry name" value="DUF3011"/>
</dbReference>